<dbReference type="EMBL" id="AP018516">
    <property type="protein sequence ID" value="BBC81827.1"/>
    <property type="molecule type" value="Genomic_DNA"/>
</dbReference>
<dbReference type="Pfam" id="PF11563">
    <property type="entry name" value="Protoglobin"/>
    <property type="match status" value="1"/>
</dbReference>
<dbReference type="RefSeq" id="WP_086657829.1">
    <property type="nucleotide sequence ID" value="NZ_CP171014.1"/>
</dbReference>
<dbReference type="PROSITE" id="PS50885">
    <property type="entry name" value="HAMP"/>
    <property type="match status" value="1"/>
</dbReference>
<dbReference type="InterPro" id="IPR051310">
    <property type="entry name" value="MCP_chemotaxis"/>
</dbReference>
<dbReference type="InterPro" id="IPR004089">
    <property type="entry name" value="MCPsignal_dom"/>
</dbReference>
<organism evidence="7 8">
    <name type="scientific">Acetobacter orientalis</name>
    <dbReference type="NCBI Taxonomy" id="146474"/>
    <lineage>
        <taxon>Bacteria</taxon>
        <taxon>Pseudomonadati</taxon>
        <taxon>Pseudomonadota</taxon>
        <taxon>Alphaproteobacteria</taxon>
        <taxon>Acetobacterales</taxon>
        <taxon>Acetobacteraceae</taxon>
        <taxon>Acetobacter</taxon>
    </lineage>
</organism>
<dbReference type="Gene3D" id="1.10.287.950">
    <property type="entry name" value="Methyl-accepting chemotaxis protein"/>
    <property type="match status" value="1"/>
</dbReference>
<evidence type="ECO:0000256" key="1">
    <source>
        <dbReference type="ARBA" id="ARBA00022500"/>
    </source>
</evidence>
<evidence type="ECO:0000313" key="8">
    <source>
        <dbReference type="Proteomes" id="UP000270034"/>
    </source>
</evidence>
<keyword evidence="4" id="KW-0175">Coiled coil</keyword>
<dbReference type="GO" id="GO:0020037">
    <property type="term" value="F:heme binding"/>
    <property type="evidence" value="ECO:0007669"/>
    <property type="project" value="InterPro"/>
</dbReference>
<accession>A0A2Z5ZNC4</accession>
<dbReference type="SUPFAM" id="SSF58104">
    <property type="entry name" value="Methyl-accepting chemotaxis protein (MCP) signaling domain"/>
    <property type="match status" value="1"/>
</dbReference>
<dbReference type="Pfam" id="PF00015">
    <property type="entry name" value="MCPsignal"/>
    <property type="match status" value="1"/>
</dbReference>
<dbReference type="PANTHER" id="PTHR43531">
    <property type="entry name" value="PROTEIN ICFG"/>
    <property type="match status" value="1"/>
</dbReference>
<dbReference type="GO" id="GO:0006935">
    <property type="term" value="P:chemotaxis"/>
    <property type="evidence" value="ECO:0007669"/>
    <property type="project" value="UniProtKB-KW"/>
</dbReference>
<dbReference type="GO" id="GO:0016020">
    <property type="term" value="C:membrane"/>
    <property type="evidence" value="ECO:0007669"/>
    <property type="project" value="InterPro"/>
</dbReference>
<dbReference type="CDD" id="cd01068">
    <property type="entry name" value="globin_sensor"/>
    <property type="match status" value="1"/>
</dbReference>
<evidence type="ECO:0000259" key="6">
    <source>
        <dbReference type="PROSITE" id="PS50885"/>
    </source>
</evidence>
<dbReference type="InterPro" id="IPR039379">
    <property type="entry name" value="Protoglobin_sensor_dom"/>
</dbReference>
<feature type="coiled-coil region" evidence="4">
    <location>
        <begin position="176"/>
        <end position="204"/>
    </location>
</feature>
<dbReference type="PROSITE" id="PS50111">
    <property type="entry name" value="CHEMOTAXIS_TRANSDUC_2"/>
    <property type="match status" value="1"/>
</dbReference>
<dbReference type="Gene3D" id="1.10.490.10">
    <property type="entry name" value="Globins"/>
    <property type="match status" value="1"/>
</dbReference>
<gene>
    <name evidence="7" type="ORF">AcetOrient_orf00191p</name>
</gene>
<dbReference type="InterPro" id="IPR012292">
    <property type="entry name" value="Globin/Proto"/>
</dbReference>
<feature type="domain" description="Methyl-accepting transducer" evidence="5">
    <location>
        <begin position="249"/>
        <end position="478"/>
    </location>
</feature>
<dbReference type="AlphaFoldDB" id="A0A2Z5ZNC4"/>
<feature type="domain" description="HAMP" evidence="6">
    <location>
        <begin position="198"/>
        <end position="244"/>
    </location>
</feature>
<dbReference type="GO" id="GO:0019825">
    <property type="term" value="F:oxygen binding"/>
    <property type="evidence" value="ECO:0007669"/>
    <property type="project" value="InterPro"/>
</dbReference>
<protein>
    <submittedName>
        <fullName evidence="7">Globin-coupled sensor protein</fullName>
    </submittedName>
</protein>
<evidence type="ECO:0000256" key="3">
    <source>
        <dbReference type="PROSITE-ProRule" id="PRU00284"/>
    </source>
</evidence>
<dbReference type="SMART" id="SM00283">
    <property type="entry name" value="MA"/>
    <property type="match status" value="1"/>
</dbReference>
<dbReference type="PRINTS" id="PR00260">
    <property type="entry name" value="CHEMTRNSDUCR"/>
</dbReference>
<dbReference type="GO" id="GO:0004888">
    <property type="term" value="F:transmembrane signaling receptor activity"/>
    <property type="evidence" value="ECO:0007669"/>
    <property type="project" value="InterPro"/>
</dbReference>
<keyword evidence="3" id="KW-0807">Transducer</keyword>
<proteinExistence type="inferred from homology"/>
<evidence type="ECO:0000256" key="2">
    <source>
        <dbReference type="ARBA" id="ARBA00029447"/>
    </source>
</evidence>
<dbReference type="PANTHER" id="PTHR43531:SF11">
    <property type="entry name" value="METHYL-ACCEPTING CHEMOTAXIS PROTEIN 3"/>
    <property type="match status" value="1"/>
</dbReference>
<reference evidence="7 8" key="1">
    <citation type="submission" date="2018-02" db="EMBL/GenBank/DDBJ databases">
        <title>Acetobacter orientalis genome.</title>
        <authorList>
            <person name="Nakashima N."/>
            <person name="Tamura T."/>
        </authorList>
    </citation>
    <scope>NUCLEOTIDE SEQUENCE [LARGE SCALE GENOMIC DNA]</scope>
    <source>
        <strain evidence="7 8">FAN1</strain>
        <plasmid evidence="8">paof1 fan1 dna</plasmid>
    </source>
</reference>
<comment type="similarity">
    <text evidence="2">Belongs to the methyl-accepting chemotaxis (MCP) protein family.</text>
</comment>
<dbReference type="InterPro" id="IPR004090">
    <property type="entry name" value="Chemotax_Me-accpt_rcpt"/>
</dbReference>
<geneLocation type="plasmid" evidence="8">
    <name>paof1 fan1 dna</name>
</geneLocation>
<dbReference type="CDD" id="cd11386">
    <property type="entry name" value="MCP_signal"/>
    <property type="match status" value="1"/>
</dbReference>
<keyword evidence="7" id="KW-0614">Plasmid</keyword>
<keyword evidence="1" id="KW-0145">Chemotaxis</keyword>
<dbReference type="GO" id="GO:0007165">
    <property type="term" value="P:signal transduction"/>
    <property type="evidence" value="ECO:0007669"/>
    <property type="project" value="UniProtKB-KW"/>
</dbReference>
<dbReference type="Proteomes" id="UP000270034">
    <property type="component" value="Plasmid pAOF1"/>
</dbReference>
<name>A0A2Z5ZNC4_9PROT</name>
<dbReference type="InterPro" id="IPR044398">
    <property type="entry name" value="Globin-sensor_dom"/>
</dbReference>
<evidence type="ECO:0000256" key="4">
    <source>
        <dbReference type="SAM" id="Coils"/>
    </source>
</evidence>
<dbReference type="InterPro" id="IPR009050">
    <property type="entry name" value="Globin-like_sf"/>
</dbReference>
<dbReference type="InterPro" id="IPR003660">
    <property type="entry name" value="HAMP_dom"/>
</dbReference>
<dbReference type="SUPFAM" id="SSF46458">
    <property type="entry name" value="Globin-like"/>
    <property type="match status" value="1"/>
</dbReference>
<evidence type="ECO:0000259" key="5">
    <source>
        <dbReference type="PROSITE" id="PS50111"/>
    </source>
</evidence>
<dbReference type="KEGG" id="aot:AcetOri_orf00191p"/>
<evidence type="ECO:0000313" key="7">
    <source>
        <dbReference type="EMBL" id="BBC81827.1"/>
    </source>
</evidence>
<sequence length="518" mass="55951">MVDDAMNTNERNNVDIQELHEFISMEEDDLIALRKIRPVLERALPKALDALYSQIRKTPEVRKFFSSETAVDNAKRAQTSHWQAIMAARFDDSYMARVRAIGEVHARIGLTPRWYVGGYTIILTELIRSVVQEAALGKSFIVRSSARNDLADGLTSLCKAVLTEIDLTVSFYLDEIDSARAKILEEQQNQAQEDRETISAISAALTAMADGDLTYRVTEALPARAEILKQHFNTTSERLGQSMGKIAQNSQDVMANADGIRDGADSLSRATEQQAAAQEEMSAALSQIARSASGTADETVKARHMAETAQSDAERASQIVNEAVAAIGRIEKSSQEISSIIDVINNISFQTNILALNASVEAARAGSHGRGFAVVASEVRALAQRSADSGKEITALIARAAADVKEGVQQVREAGAALRHIASQVGEINNIITTIAASSQSQSESLGEMNSAIGGMEQTTLKNAAVAEQSAAGAHNLVAMADELARLVALFRIDSPEQSLNSQYQRLRLIASGDTHRD</sequence>